<evidence type="ECO:0000259" key="1">
    <source>
        <dbReference type="Pfam" id="PF13472"/>
    </source>
</evidence>
<dbReference type="GO" id="GO:0016787">
    <property type="term" value="F:hydrolase activity"/>
    <property type="evidence" value="ECO:0007669"/>
    <property type="project" value="UniProtKB-KW"/>
</dbReference>
<dbReference type="Gene3D" id="3.40.50.1110">
    <property type="entry name" value="SGNH hydrolase"/>
    <property type="match status" value="1"/>
</dbReference>
<dbReference type="Proteomes" id="UP001566331">
    <property type="component" value="Unassembled WGS sequence"/>
</dbReference>
<accession>A0ABV4HVP1</accession>
<keyword evidence="2" id="KW-0378">Hydrolase</keyword>
<sequence>MSYLALGDSYTIGESVPEAGRWPLQLARTLRAEGIPLADPHIIAVTGWTTDELSAAIDAAEPLGTYGFVSLLVGVNNQYRGRDVDDYREQFAALLQRAIGFAGGRADRVLVLSIPDWGVTPFAAQSGRDPARIARELDAYNDAAARVCAAHGVAFVDITAVSRARGAEADMLAEDGLHPSAAMYTEWTQLALPVARQRLSLSGPGGMPGN</sequence>
<evidence type="ECO:0000313" key="2">
    <source>
        <dbReference type="EMBL" id="MEZ0475742.1"/>
    </source>
</evidence>
<dbReference type="SUPFAM" id="SSF52266">
    <property type="entry name" value="SGNH hydrolase"/>
    <property type="match status" value="1"/>
</dbReference>
<reference evidence="2 3" key="1">
    <citation type="submission" date="2024-07" db="EMBL/GenBank/DDBJ databases">
        <title>Luteimonas salilacus sp. nov., isolated from the shore soil of Salt Lake in Tibet of China.</title>
        <authorList>
            <person name="Zhang X."/>
            <person name="Li A."/>
        </authorList>
    </citation>
    <scope>NUCLEOTIDE SEQUENCE [LARGE SCALE GENOMIC DNA]</scope>
    <source>
        <strain evidence="2 3">B3-2-R+30</strain>
    </source>
</reference>
<organism evidence="2 3">
    <name type="scientific">Luteimonas salinilitoris</name>
    <dbReference type="NCBI Taxonomy" id="3237697"/>
    <lineage>
        <taxon>Bacteria</taxon>
        <taxon>Pseudomonadati</taxon>
        <taxon>Pseudomonadota</taxon>
        <taxon>Gammaproteobacteria</taxon>
        <taxon>Lysobacterales</taxon>
        <taxon>Lysobacteraceae</taxon>
        <taxon>Luteimonas</taxon>
    </lineage>
</organism>
<keyword evidence="3" id="KW-1185">Reference proteome</keyword>
<protein>
    <submittedName>
        <fullName evidence="2">SGNH/GDSL hydrolase family protein</fullName>
    </submittedName>
</protein>
<dbReference type="InterPro" id="IPR036514">
    <property type="entry name" value="SGNH_hydro_sf"/>
</dbReference>
<feature type="domain" description="SGNH hydrolase-type esterase" evidence="1">
    <location>
        <begin position="5"/>
        <end position="184"/>
    </location>
</feature>
<dbReference type="Pfam" id="PF13472">
    <property type="entry name" value="Lipase_GDSL_2"/>
    <property type="match status" value="1"/>
</dbReference>
<comment type="caution">
    <text evidence="2">The sequence shown here is derived from an EMBL/GenBank/DDBJ whole genome shotgun (WGS) entry which is preliminary data.</text>
</comment>
<gene>
    <name evidence="2" type="ORF">AB6713_14140</name>
</gene>
<evidence type="ECO:0000313" key="3">
    <source>
        <dbReference type="Proteomes" id="UP001566331"/>
    </source>
</evidence>
<name>A0ABV4HVP1_9GAMM</name>
<dbReference type="RefSeq" id="WP_370564349.1">
    <property type="nucleotide sequence ID" value="NZ_JBFWIB010000007.1"/>
</dbReference>
<dbReference type="InterPro" id="IPR013830">
    <property type="entry name" value="SGNH_hydro"/>
</dbReference>
<proteinExistence type="predicted"/>
<dbReference type="CDD" id="cd01832">
    <property type="entry name" value="SGNH_hydrolase_like_1"/>
    <property type="match status" value="1"/>
</dbReference>
<dbReference type="EMBL" id="JBFWIC010000021">
    <property type="protein sequence ID" value="MEZ0475742.1"/>
    <property type="molecule type" value="Genomic_DNA"/>
</dbReference>